<dbReference type="GO" id="GO:0005835">
    <property type="term" value="C:fatty acid synthase complex"/>
    <property type="evidence" value="ECO:0007669"/>
    <property type="project" value="EnsemblFungi"/>
</dbReference>
<dbReference type="InParanoid" id="H2AP16"/>
<dbReference type="eggNOG" id="ENOG502S4G9">
    <property type="taxonomic scope" value="Eukaryota"/>
</dbReference>
<dbReference type="GO" id="GO:0070682">
    <property type="term" value="P:proteasome regulatory particle assembly"/>
    <property type="evidence" value="ECO:0007669"/>
    <property type="project" value="EnsemblFungi"/>
</dbReference>
<gene>
    <name evidence="2" type="primary">KAFR0A06810</name>
    <name evidence="2" type="ORF">KAFR_0A06810</name>
</gene>
<dbReference type="GO" id="GO:0008047">
    <property type="term" value="F:enzyme activator activity"/>
    <property type="evidence" value="ECO:0007669"/>
    <property type="project" value="EnsemblFungi"/>
</dbReference>
<dbReference type="EMBL" id="HE650821">
    <property type="protein sequence ID" value="CCF56116.1"/>
    <property type="molecule type" value="Genomic_DNA"/>
</dbReference>
<evidence type="ECO:0000313" key="3">
    <source>
        <dbReference type="Proteomes" id="UP000005220"/>
    </source>
</evidence>
<dbReference type="PANTHER" id="PTHR40422">
    <property type="entry name" value="TRANSLATION MACHINERY-ASSOCIATED PROTEIN 17"/>
    <property type="match status" value="1"/>
</dbReference>
<organism evidence="2 3">
    <name type="scientific">Kazachstania africana (strain ATCC 22294 / BCRC 22015 / CBS 2517 / CECT 1963 / NBRC 1671 / NRRL Y-8276)</name>
    <name type="common">Yeast</name>
    <name type="synonym">Kluyveromyces africanus</name>
    <dbReference type="NCBI Taxonomy" id="1071382"/>
    <lineage>
        <taxon>Eukaryota</taxon>
        <taxon>Fungi</taxon>
        <taxon>Dikarya</taxon>
        <taxon>Ascomycota</taxon>
        <taxon>Saccharomycotina</taxon>
        <taxon>Saccharomycetes</taxon>
        <taxon>Saccharomycetales</taxon>
        <taxon>Saccharomycetaceae</taxon>
        <taxon>Kazachstania</taxon>
    </lineage>
</organism>
<dbReference type="AlphaFoldDB" id="H2AP16"/>
<evidence type="ECO:0000313" key="2">
    <source>
        <dbReference type="EMBL" id="CCF56116.1"/>
    </source>
</evidence>
<keyword evidence="3" id="KW-1185">Reference proteome</keyword>
<feature type="region of interest" description="Disordered" evidence="1">
    <location>
        <begin position="116"/>
        <end position="135"/>
    </location>
</feature>
<protein>
    <submittedName>
        <fullName evidence="2">Uncharacterized protein</fullName>
    </submittedName>
</protein>
<dbReference type="KEGG" id="kaf:KAFR_0A06810"/>
<reference evidence="2 3" key="1">
    <citation type="journal article" date="2011" name="Proc. Natl. Acad. Sci. U.S.A.">
        <title>Evolutionary erosion of yeast sex chromosomes by mating-type switching accidents.</title>
        <authorList>
            <person name="Gordon J.L."/>
            <person name="Armisen D."/>
            <person name="Proux-Wera E."/>
            <person name="Oheigeartaigh S.S."/>
            <person name="Byrne K.P."/>
            <person name="Wolfe K.H."/>
        </authorList>
    </citation>
    <scope>NUCLEOTIDE SEQUENCE [LARGE SCALE GENOMIC DNA]</scope>
    <source>
        <strain evidence="3">ATCC 22294 / BCRC 22015 / CBS 2517 / CECT 1963 / NBRC 1671 / NRRL Y-8276</strain>
    </source>
</reference>
<name>H2AP16_KAZAF</name>
<sequence>MHSTAGNKKPIQIDEFKAAIKETPLEEIAVIRNEIENSMSHLKNSNARLGAYIDKLKGTYEKTHIHEELGIDDDELDSIDANDLQLFSDSYRENDLVMDNYRQRIDILNEEYTYRTTGKSDTPSSDIKGPASIYL</sequence>
<dbReference type="OrthoDB" id="548474at2759"/>
<dbReference type="GeneID" id="13886118"/>
<dbReference type="GO" id="GO:0030674">
    <property type="term" value="F:protein-macromolecule adaptor activity"/>
    <property type="evidence" value="ECO:0007669"/>
    <property type="project" value="EnsemblFungi"/>
</dbReference>
<feature type="compositionally biased region" description="Polar residues" evidence="1">
    <location>
        <begin position="116"/>
        <end position="125"/>
    </location>
</feature>
<accession>H2AP16</accession>
<dbReference type="Proteomes" id="UP000005220">
    <property type="component" value="Chromosome 1"/>
</dbReference>
<evidence type="ECO:0000256" key="1">
    <source>
        <dbReference type="SAM" id="MobiDB-lite"/>
    </source>
</evidence>
<dbReference type="FunCoup" id="H2AP16">
    <property type="interactions" value="111"/>
</dbReference>
<dbReference type="RefSeq" id="XP_003955251.1">
    <property type="nucleotide sequence ID" value="XM_003955202.1"/>
</dbReference>
<dbReference type="HOGENOM" id="CLU_141797_0_0_1"/>
<dbReference type="STRING" id="1071382.H2AP16"/>
<dbReference type="InterPro" id="IPR038966">
    <property type="entry name" value="TMA17"/>
</dbReference>
<dbReference type="GO" id="GO:0006633">
    <property type="term" value="P:fatty acid biosynthetic process"/>
    <property type="evidence" value="ECO:0007669"/>
    <property type="project" value="EnsemblFungi"/>
</dbReference>
<proteinExistence type="predicted"/>
<dbReference type="PANTHER" id="PTHR40422:SF1">
    <property type="entry name" value="TRANSLATION MACHINERY-ASSOCIATED PROTEIN 17"/>
    <property type="match status" value="1"/>
</dbReference>